<dbReference type="AlphaFoldDB" id="A0A644YU63"/>
<organism evidence="1">
    <name type="scientific">bioreactor metagenome</name>
    <dbReference type="NCBI Taxonomy" id="1076179"/>
    <lineage>
        <taxon>unclassified sequences</taxon>
        <taxon>metagenomes</taxon>
        <taxon>ecological metagenomes</taxon>
    </lineage>
</organism>
<proteinExistence type="predicted"/>
<name>A0A644YU63_9ZZZZ</name>
<accession>A0A644YU63</accession>
<reference evidence="1" key="1">
    <citation type="submission" date="2019-08" db="EMBL/GenBank/DDBJ databases">
        <authorList>
            <person name="Kucharzyk K."/>
            <person name="Murdoch R.W."/>
            <person name="Higgins S."/>
            <person name="Loffler F."/>
        </authorList>
    </citation>
    <scope>NUCLEOTIDE SEQUENCE</scope>
</reference>
<gene>
    <name evidence="1" type="ORF">SDC9_76555</name>
</gene>
<evidence type="ECO:0000313" key="1">
    <source>
        <dbReference type="EMBL" id="MPM30013.1"/>
    </source>
</evidence>
<sequence>MAQQLLNAAQIGARIQEMRGERVTQFMRREIRRQPRRRKVGLERPLKTARRQPAAVAVDEYRRSRGRIFRPQLPAAEIFAQRLPGGIAQHAQPFLASLAAHLHHPADQIEVAEIEADRLADPQPPGIDHFDQSPVPGGGENSHVGIFGQSPGRLLLPVGGNLGDQPFDRAQTHHLGQLAFAPLSRQPDERIVGNHAFTHQVSVKGTQRRKFARDRVAGEIHLMQFPEIRPGVVTIPAAPVAAIRFAGSQQFDELPDIQTVTGHGMAAGQFLRFQILKKTFQMPHPNSPFRRRLPHYPIMKTVFYKCHA</sequence>
<comment type="caution">
    <text evidence="1">The sequence shown here is derived from an EMBL/GenBank/DDBJ whole genome shotgun (WGS) entry which is preliminary data.</text>
</comment>
<protein>
    <submittedName>
        <fullName evidence="1">Uncharacterized protein</fullName>
    </submittedName>
</protein>
<dbReference type="EMBL" id="VSSQ01005669">
    <property type="protein sequence ID" value="MPM30013.1"/>
    <property type="molecule type" value="Genomic_DNA"/>
</dbReference>